<protein>
    <submittedName>
        <fullName evidence="1">Twin-arginine translocation pathway signal protein</fullName>
    </submittedName>
</protein>
<accession>A0A427ECY8</accession>
<dbReference type="InterPro" id="IPR006311">
    <property type="entry name" value="TAT_signal"/>
</dbReference>
<dbReference type="PROSITE" id="PS51318">
    <property type="entry name" value="TAT"/>
    <property type="match status" value="1"/>
</dbReference>
<evidence type="ECO:0000313" key="1">
    <source>
        <dbReference type="EMBL" id="RRV14381.1"/>
    </source>
</evidence>
<organism evidence="1 2">
    <name type="scientific">Stutzerimonas xanthomarina</name>
    <dbReference type="NCBI Taxonomy" id="271420"/>
    <lineage>
        <taxon>Bacteria</taxon>
        <taxon>Pseudomonadati</taxon>
        <taxon>Pseudomonadota</taxon>
        <taxon>Gammaproteobacteria</taxon>
        <taxon>Pseudomonadales</taxon>
        <taxon>Pseudomonadaceae</taxon>
        <taxon>Stutzerimonas</taxon>
    </lineage>
</organism>
<gene>
    <name evidence="1" type="ORF">EGJ28_03145</name>
</gene>
<comment type="caution">
    <text evidence="1">The sequence shown here is derived from an EMBL/GenBank/DDBJ whole genome shotgun (WGS) entry which is preliminary data.</text>
</comment>
<reference evidence="1 2" key="1">
    <citation type="submission" date="2018-10" db="EMBL/GenBank/DDBJ databases">
        <title>Transmission dynamics of multidrug resistant bacteria on intensive care unit surfaces.</title>
        <authorList>
            <person name="D'Souza A.W."/>
            <person name="Potter R.F."/>
            <person name="Wallace M."/>
            <person name="Shupe A."/>
            <person name="Patel S."/>
            <person name="Sun S."/>
            <person name="Gul D."/>
            <person name="Kwon J.H."/>
            <person name="Andleeb S."/>
            <person name="Burnham C.-A.D."/>
            <person name="Dantas G."/>
        </authorList>
    </citation>
    <scope>NUCLEOTIDE SEQUENCE [LARGE SCALE GENOMIC DNA]</scope>
    <source>
        <strain evidence="1 2">PX_177</strain>
    </source>
</reference>
<dbReference type="RefSeq" id="WP_125876012.1">
    <property type="nucleotide sequence ID" value="NZ_RHQL01000001.1"/>
</dbReference>
<proteinExistence type="predicted"/>
<sequence length="176" mass="18768">MHDLAMNRRTLLKVGLLGGAILAAGGLLGRCAWATAAGPASGFAVLREADLPLLHRLVPLLLDGAVAAEHMPQAVQATLSSLDQGLDHLSPALAAQVRQLFDVLGQPLTRGPLTGIWGDWSQASDDQLRTFLLRWQNSSLALLRQGHASLLQMILMAWYACPASWPHCGYPGPPAI</sequence>
<name>A0A427ECY8_9GAMM</name>
<dbReference type="EMBL" id="RHQL01000001">
    <property type="protein sequence ID" value="RRV14381.1"/>
    <property type="molecule type" value="Genomic_DNA"/>
</dbReference>
<dbReference type="Proteomes" id="UP000276506">
    <property type="component" value="Unassembled WGS sequence"/>
</dbReference>
<dbReference type="AlphaFoldDB" id="A0A427ECY8"/>
<evidence type="ECO:0000313" key="2">
    <source>
        <dbReference type="Proteomes" id="UP000276506"/>
    </source>
</evidence>